<dbReference type="EMBL" id="JBHFEH010000034">
    <property type="protein sequence ID" value="KAL2051538.1"/>
    <property type="molecule type" value="Genomic_DNA"/>
</dbReference>
<evidence type="ECO:0000256" key="1">
    <source>
        <dbReference type="ARBA" id="ARBA00001966"/>
    </source>
</evidence>
<evidence type="ECO:0000256" key="7">
    <source>
        <dbReference type="ARBA" id="ARBA00023004"/>
    </source>
</evidence>
<comment type="caution">
    <text evidence="13">The sequence shown here is derived from an EMBL/GenBank/DDBJ whole genome shotgun (WGS) entry which is preliminary data.</text>
</comment>
<dbReference type="PANTHER" id="PTHR13273:SF14">
    <property type="entry name" value="ANAMORSIN"/>
    <property type="match status" value="1"/>
</dbReference>
<keyword evidence="5 10" id="KW-0001">2Fe-2S</keyword>
<keyword evidence="3 10" id="KW-0004">4Fe-4S</keyword>
<feature type="binding site" evidence="10">
    <location>
        <position position="252"/>
    </location>
    <ligand>
        <name>[2Fe-2S] cluster</name>
        <dbReference type="ChEBI" id="CHEBI:190135"/>
    </ligand>
</feature>
<evidence type="ECO:0000313" key="14">
    <source>
        <dbReference type="Proteomes" id="UP001590951"/>
    </source>
</evidence>
<comment type="cofactor">
    <cofactor evidence="1 10">
        <name>[4Fe-4S] cluster</name>
        <dbReference type="ChEBI" id="CHEBI:49883"/>
    </cofactor>
</comment>
<evidence type="ECO:0000256" key="4">
    <source>
        <dbReference type="ARBA" id="ARBA00022490"/>
    </source>
</evidence>
<comment type="domain">
    <text evidence="10">The C-terminal domain binds 2 Fe-S clusters but is otherwise mostly in an intrinsically disordered conformation.</text>
</comment>
<keyword evidence="14" id="KW-1185">Reference proteome</keyword>
<evidence type="ECO:0000256" key="8">
    <source>
        <dbReference type="ARBA" id="ARBA00023014"/>
    </source>
</evidence>
<evidence type="ECO:0000256" key="5">
    <source>
        <dbReference type="ARBA" id="ARBA00022714"/>
    </source>
</evidence>
<gene>
    <name evidence="13" type="ORF">ABVK25_008200</name>
</gene>
<evidence type="ECO:0000256" key="3">
    <source>
        <dbReference type="ARBA" id="ARBA00022485"/>
    </source>
</evidence>
<feature type="binding site" evidence="10">
    <location>
        <position position="314"/>
    </location>
    <ligand>
        <name>[4Fe-4S] cluster</name>
        <dbReference type="ChEBI" id="CHEBI:49883"/>
    </ligand>
</feature>
<sequence length="337" mass="36103">MAPAIAMDSTSDFALAKTPGTASNPRTLLLSPPSLSSHPEKLDKILAAHDRNATDIQMLDRLSLSLVSLPSTTYDFILILTDANNTRAESKRLLSGDLLSRIVKSLKPGGKIRSQDGKFATEDADERRDAIFAGLIVEEGDVVKPDHEATQSVPLRFGKKSEGGAAAVTSAASTGAVSLNFNGKRKNGPPGPTQPAGVGFVDFSDDFGEPEMDEEDDELIDEDTLLDDEDLKRPVVQPPECRPKTGKRRRACKDCTCGLAQKLEAEDKAKRSTADQALAKLKSDELAEVDFTVQGKVGSCGNCALGDAFRCDGCPYIGLPAFKPGEEVRLVNDEVQL</sequence>
<dbReference type="InterPro" id="IPR031838">
    <property type="entry name" value="Dre2_N"/>
</dbReference>
<comment type="domain">
    <text evidence="10">The N-terminal domain has structural similarity with S-adenosyl-L-methionine-dependent methyltransferases, but does not bind S-adenosyl-L-methionine. It is required for correct assembly of the 2 Fe-S clusters.</text>
</comment>
<feature type="short sequence motif" description="Cx2C motif 2" evidence="10">
    <location>
        <begin position="311"/>
        <end position="314"/>
    </location>
</feature>
<feature type="binding site" evidence="10">
    <location>
        <position position="303"/>
    </location>
    <ligand>
        <name>[4Fe-4S] cluster</name>
        <dbReference type="ChEBI" id="CHEBI:49883"/>
    </ligand>
</feature>
<feature type="short sequence motif" description="Cx2C motif 1" evidence="10">
    <location>
        <begin position="300"/>
        <end position="303"/>
    </location>
</feature>
<dbReference type="HAMAP" id="MF_03115">
    <property type="entry name" value="Anamorsin"/>
    <property type="match status" value="1"/>
</dbReference>
<feature type="region of interest" description="Fe-S binding site B" evidence="10">
    <location>
        <begin position="300"/>
        <end position="314"/>
    </location>
</feature>
<evidence type="ECO:0000256" key="10">
    <source>
        <dbReference type="HAMAP-Rule" id="MF_03115"/>
    </source>
</evidence>
<evidence type="ECO:0000313" key="13">
    <source>
        <dbReference type="EMBL" id="KAL2051538.1"/>
    </source>
</evidence>
<keyword evidence="4 10" id="KW-0963">Cytoplasm</keyword>
<feature type="domain" description="Anamorsin C-terminal" evidence="11">
    <location>
        <begin position="236"/>
        <end position="330"/>
    </location>
</feature>
<evidence type="ECO:0000259" key="11">
    <source>
        <dbReference type="Pfam" id="PF05093"/>
    </source>
</evidence>
<dbReference type="PANTHER" id="PTHR13273">
    <property type="entry name" value="ANAMORSIN"/>
    <property type="match status" value="1"/>
</dbReference>
<comment type="similarity">
    <text evidence="2 10">Belongs to the anamorsin family.</text>
</comment>
<feature type="binding site" evidence="10">
    <location>
        <position position="257"/>
    </location>
    <ligand>
        <name>[2Fe-2S] cluster</name>
        <dbReference type="ChEBI" id="CHEBI:190135"/>
    </ligand>
</feature>
<comment type="caution">
    <text evidence="10">Lacks conserved residue(s) required for the propagation of feature annotation.</text>
</comment>
<keyword evidence="8 10" id="KW-0411">Iron-sulfur</keyword>
<proteinExistence type="inferred from homology"/>
<keyword evidence="6 10" id="KW-0479">Metal-binding</keyword>
<comment type="subcellular location">
    <subcellularLocation>
        <location evidence="10">Cytoplasm</location>
    </subcellularLocation>
    <subcellularLocation>
        <location evidence="10">Mitochondrion intermembrane space</location>
    </subcellularLocation>
</comment>
<feature type="domain" description="Fe-S cluster assembly protein Dre2 N-terminal" evidence="12">
    <location>
        <begin position="26"/>
        <end position="156"/>
    </location>
</feature>
<feature type="region of interest" description="Fe-S binding site A" evidence="10">
    <location>
        <begin position="241"/>
        <end position="257"/>
    </location>
</feature>
<organism evidence="13 14">
    <name type="scientific">Lepraria finkii</name>
    <dbReference type="NCBI Taxonomy" id="1340010"/>
    <lineage>
        <taxon>Eukaryota</taxon>
        <taxon>Fungi</taxon>
        <taxon>Dikarya</taxon>
        <taxon>Ascomycota</taxon>
        <taxon>Pezizomycotina</taxon>
        <taxon>Lecanoromycetes</taxon>
        <taxon>OSLEUM clade</taxon>
        <taxon>Lecanoromycetidae</taxon>
        <taxon>Lecanorales</taxon>
        <taxon>Lecanorineae</taxon>
        <taxon>Stereocaulaceae</taxon>
        <taxon>Lepraria</taxon>
    </lineage>
</organism>
<dbReference type="Pfam" id="PF05093">
    <property type="entry name" value="CIAPIN1"/>
    <property type="match status" value="1"/>
</dbReference>
<dbReference type="Pfam" id="PF16803">
    <property type="entry name" value="DRE2_N"/>
    <property type="match status" value="1"/>
</dbReference>
<dbReference type="Proteomes" id="UP001590951">
    <property type="component" value="Unassembled WGS sequence"/>
</dbReference>
<evidence type="ECO:0000256" key="6">
    <source>
        <dbReference type="ARBA" id="ARBA00022723"/>
    </source>
</evidence>
<dbReference type="InterPro" id="IPR007785">
    <property type="entry name" value="Anamorsin"/>
</dbReference>
<comment type="domain">
    <text evidence="10">The twin Cx2C motifs are involved in the recognition by the mitochondrial MIA40-ERV1 disulfide relay system. The formation of 2 disulfide bonds in the Cx2C motifs through dithiol/disulfide exchange reactions effectively traps the protein in the mitochondrial intermembrane space.</text>
</comment>
<evidence type="ECO:0008006" key="15">
    <source>
        <dbReference type="Google" id="ProtNLM"/>
    </source>
</evidence>
<feature type="binding site" evidence="10">
    <location>
        <position position="311"/>
    </location>
    <ligand>
        <name>[4Fe-4S] cluster</name>
        <dbReference type="ChEBI" id="CHEBI:49883"/>
    </ligand>
</feature>
<evidence type="ECO:0000259" key="12">
    <source>
        <dbReference type="Pfam" id="PF16803"/>
    </source>
</evidence>
<name>A0ABR4B0W5_9LECA</name>
<dbReference type="InterPro" id="IPR046408">
    <property type="entry name" value="CIAPIN1"/>
</dbReference>
<dbReference type="Gene3D" id="3.40.50.11000">
    <property type="entry name" value="Fe-S cluster assembly protein Dre2, N-terminal domain"/>
    <property type="match status" value="1"/>
</dbReference>
<accession>A0ABR4B0W5</accession>
<reference evidence="13 14" key="1">
    <citation type="submission" date="2024-09" db="EMBL/GenBank/DDBJ databases">
        <title>Rethinking Asexuality: The Enigmatic Case of Functional Sexual Genes in Lepraria (Stereocaulaceae).</title>
        <authorList>
            <person name="Doellman M."/>
            <person name="Sun Y."/>
            <person name="Barcenas-Pena A."/>
            <person name="Lumbsch H.T."/>
            <person name="Grewe F."/>
        </authorList>
    </citation>
    <scope>NUCLEOTIDE SEQUENCE [LARGE SCALE GENOMIC DNA]</scope>
    <source>
        <strain evidence="13 14">Grewe 0041</strain>
    </source>
</reference>
<protein>
    <recommendedName>
        <fullName evidence="15">Anamorsin homolog</fullName>
    </recommendedName>
</protein>
<evidence type="ECO:0000256" key="9">
    <source>
        <dbReference type="ARBA" id="ARBA00023128"/>
    </source>
</evidence>
<keyword evidence="7 10" id="KW-0408">Iron</keyword>
<comment type="cofactor">
    <cofactor evidence="10">
        <name>[2Fe-2S] cluster</name>
        <dbReference type="ChEBI" id="CHEBI:190135"/>
    </cofactor>
</comment>
<keyword evidence="9 10" id="KW-0496">Mitochondrion</keyword>
<feature type="binding site" evidence="10">
    <location>
        <position position="241"/>
    </location>
    <ligand>
        <name>[2Fe-2S] cluster</name>
        <dbReference type="ChEBI" id="CHEBI:190135"/>
    </ligand>
</feature>
<feature type="binding site" evidence="10">
    <location>
        <position position="300"/>
    </location>
    <ligand>
        <name>[4Fe-4S] cluster</name>
        <dbReference type="ChEBI" id="CHEBI:49883"/>
    </ligand>
</feature>
<feature type="binding site" evidence="10">
    <location>
        <position position="255"/>
    </location>
    <ligand>
        <name>[2Fe-2S] cluster</name>
        <dbReference type="ChEBI" id="CHEBI:190135"/>
    </ligand>
</feature>
<evidence type="ECO:0000256" key="2">
    <source>
        <dbReference type="ARBA" id="ARBA00008169"/>
    </source>
</evidence>